<evidence type="ECO:0000256" key="1">
    <source>
        <dbReference type="SAM" id="Phobius"/>
    </source>
</evidence>
<dbReference type="Proteomes" id="UP000648239">
    <property type="component" value="Unassembled WGS sequence"/>
</dbReference>
<dbReference type="EMBL" id="JACXWD010000002">
    <property type="protein sequence ID" value="MBD3866763.1"/>
    <property type="molecule type" value="Genomic_DNA"/>
</dbReference>
<name>A0A8J7CK29_9BACT</name>
<comment type="caution">
    <text evidence="2">The sequence shown here is derived from an EMBL/GenBank/DDBJ whole genome shotgun (WGS) entry which is preliminary data.</text>
</comment>
<keyword evidence="1" id="KW-0472">Membrane</keyword>
<proteinExistence type="predicted"/>
<reference evidence="2 3" key="1">
    <citation type="submission" date="2020-08" db="EMBL/GenBank/DDBJ databases">
        <title>Acidobacteriota in marine sediments use diverse sulfur dissimilation pathways.</title>
        <authorList>
            <person name="Wasmund K."/>
        </authorList>
    </citation>
    <scope>NUCLEOTIDE SEQUENCE [LARGE SCALE GENOMIC DNA]</scope>
    <source>
        <strain evidence="2">MAG AM4</strain>
    </source>
</reference>
<gene>
    <name evidence="2" type="ORF">IFK94_01440</name>
</gene>
<sequence>MSARGTRILAVIVLILVCGSAVAGSPELLVGFPQKAGTIGDRFPMTLRAAGSGADSWEPVALPDTIGPFTVLDGNWSQEPQPDGGNVWIWSGGVAAYEPGELELPAFTVQLRSGDEVLESITEPVAVTIESVLGAGDENGELADLKGPGSVAPDYSALVLALSILAGLLILAGIVWWVQRRYAGRLAAVPQPADPFKRMPPHEWAYQALQELLRGGHADPAHAGPFFEEIARILKLYLGGRYRVELMECTTAEIGPLLRQAGAGVDPIGKSEKLLLSCDMVKFADHLPRASDFRSTVEEAYALVDATRPQETSGRDTA</sequence>
<feature type="transmembrane region" description="Helical" evidence="1">
    <location>
        <begin position="155"/>
        <end position="178"/>
    </location>
</feature>
<evidence type="ECO:0000313" key="2">
    <source>
        <dbReference type="EMBL" id="MBD3866763.1"/>
    </source>
</evidence>
<evidence type="ECO:0008006" key="4">
    <source>
        <dbReference type="Google" id="ProtNLM"/>
    </source>
</evidence>
<protein>
    <recommendedName>
        <fullName evidence="4">DUF4381 domain-containing protein</fullName>
    </recommendedName>
</protein>
<organism evidence="2 3">
    <name type="scientific">Candidatus Polarisedimenticola svalbardensis</name>
    <dbReference type="NCBI Taxonomy" id="2886004"/>
    <lineage>
        <taxon>Bacteria</taxon>
        <taxon>Pseudomonadati</taxon>
        <taxon>Acidobacteriota</taxon>
        <taxon>Candidatus Polarisedimenticolia</taxon>
        <taxon>Candidatus Polarisedimenticolales</taxon>
        <taxon>Candidatus Polarisedimenticolaceae</taxon>
        <taxon>Candidatus Polarisedimenticola</taxon>
    </lineage>
</organism>
<evidence type="ECO:0000313" key="3">
    <source>
        <dbReference type="Proteomes" id="UP000648239"/>
    </source>
</evidence>
<dbReference type="AlphaFoldDB" id="A0A8J7CK29"/>
<keyword evidence="1" id="KW-1133">Transmembrane helix</keyword>
<accession>A0A8J7CK29</accession>
<keyword evidence="1" id="KW-0812">Transmembrane</keyword>